<dbReference type="GO" id="GO:0055085">
    <property type="term" value="P:transmembrane transport"/>
    <property type="evidence" value="ECO:0007669"/>
    <property type="project" value="InterPro"/>
</dbReference>
<dbReference type="PANTHER" id="PTHR31794">
    <property type="entry name" value="AUXIN EFFLUX TRANSPORTER FAMILY PROTEIN (EUROFUNG)"/>
    <property type="match status" value="1"/>
</dbReference>
<keyword evidence="9" id="KW-1185">Reference proteome</keyword>
<keyword evidence="4 6" id="KW-0472">Membrane</keyword>
<organism evidence="8 9">
    <name type="scientific">Trametes cubensis</name>
    <dbReference type="NCBI Taxonomy" id="1111947"/>
    <lineage>
        <taxon>Eukaryota</taxon>
        <taxon>Fungi</taxon>
        <taxon>Dikarya</taxon>
        <taxon>Basidiomycota</taxon>
        <taxon>Agaricomycotina</taxon>
        <taxon>Agaricomycetes</taxon>
        <taxon>Polyporales</taxon>
        <taxon>Polyporaceae</taxon>
        <taxon>Trametes</taxon>
    </lineage>
</organism>
<feature type="region of interest" description="Disordered" evidence="5">
    <location>
        <begin position="491"/>
        <end position="510"/>
    </location>
</feature>
<comment type="caution">
    <text evidence="8">The sequence shown here is derived from an EMBL/GenBank/DDBJ whole genome shotgun (WGS) entry which is preliminary data.</text>
</comment>
<gene>
    <name evidence="8" type="ORF">ONZ51_g2874</name>
</gene>
<keyword evidence="3 6" id="KW-1133">Transmembrane helix</keyword>
<dbReference type="GO" id="GO:0005524">
    <property type="term" value="F:ATP binding"/>
    <property type="evidence" value="ECO:0007669"/>
    <property type="project" value="InterPro"/>
</dbReference>
<evidence type="ECO:0000256" key="3">
    <source>
        <dbReference type="ARBA" id="ARBA00022989"/>
    </source>
</evidence>
<feature type="region of interest" description="Disordered" evidence="5">
    <location>
        <begin position="214"/>
        <end position="235"/>
    </location>
</feature>
<reference evidence="8" key="1">
    <citation type="submission" date="2022-11" db="EMBL/GenBank/DDBJ databases">
        <title>Genome Sequence of Cubamyces cubensis.</title>
        <authorList>
            <person name="Buettner E."/>
        </authorList>
    </citation>
    <scope>NUCLEOTIDE SEQUENCE</scope>
    <source>
        <strain evidence="8">MPL-01</strain>
    </source>
</reference>
<evidence type="ECO:0000313" key="8">
    <source>
        <dbReference type="EMBL" id="KAJ8489568.1"/>
    </source>
</evidence>
<dbReference type="GO" id="GO:0016020">
    <property type="term" value="C:membrane"/>
    <property type="evidence" value="ECO:0007669"/>
    <property type="project" value="UniProtKB-SubCell"/>
</dbReference>
<feature type="transmembrane region" description="Helical" evidence="6">
    <location>
        <begin position="269"/>
        <end position="289"/>
    </location>
</feature>
<evidence type="ECO:0000256" key="6">
    <source>
        <dbReference type="SAM" id="Phobius"/>
    </source>
</evidence>
<dbReference type="Pfam" id="PF03547">
    <property type="entry name" value="Mem_trans"/>
    <property type="match status" value="1"/>
</dbReference>
<dbReference type="InterPro" id="IPR011009">
    <property type="entry name" value="Kinase-like_dom_sf"/>
</dbReference>
<dbReference type="AlphaFoldDB" id="A0AAD7U1A8"/>
<feature type="domain" description="Protein kinase" evidence="7">
    <location>
        <begin position="450"/>
        <end position="805"/>
    </location>
</feature>
<dbReference type="PROSITE" id="PS50011">
    <property type="entry name" value="PROTEIN_KINASE_DOM"/>
    <property type="match status" value="1"/>
</dbReference>
<accession>A0AAD7U1A8</accession>
<feature type="transmembrane region" description="Helical" evidence="6">
    <location>
        <begin position="337"/>
        <end position="356"/>
    </location>
</feature>
<evidence type="ECO:0000256" key="4">
    <source>
        <dbReference type="ARBA" id="ARBA00023136"/>
    </source>
</evidence>
<feature type="transmembrane region" description="Helical" evidence="6">
    <location>
        <begin position="309"/>
        <end position="325"/>
    </location>
</feature>
<feature type="transmembrane region" description="Helical" evidence="6">
    <location>
        <begin position="49"/>
        <end position="68"/>
    </location>
</feature>
<dbReference type="Proteomes" id="UP001215151">
    <property type="component" value="Unassembled WGS sequence"/>
</dbReference>
<feature type="transmembrane region" description="Helical" evidence="6">
    <location>
        <begin position="368"/>
        <end position="392"/>
    </location>
</feature>
<evidence type="ECO:0000259" key="7">
    <source>
        <dbReference type="PROSITE" id="PS50011"/>
    </source>
</evidence>
<dbReference type="Gene3D" id="1.10.510.10">
    <property type="entry name" value="Transferase(Phosphotransferase) domain 1"/>
    <property type="match status" value="1"/>
</dbReference>
<dbReference type="SUPFAM" id="SSF56112">
    <property type="entry name" value="Protein kinase-like (PK-like)"/>
    <property type="match status" value="1"/>
</dbReference>
<feature type="transmembrane region" description="Helical" evidence="6">
    <location>
        <begin position="80"/>
        <end position="99"/>
    </location>
</feature>
<feature type="transmembrane region" description="Helical" evidence="6">
    <location>
        <begin position="399"/>
        <end position="420"/>
    </location>
</feature>
<dbReference type="PANTHER" id="PTHR31794:SF4">
    <property type="entry name" value="AUXIN EFFLUX TRANSPORTER FAMILY PROTEIN (EUROFUNG)"/>
    <property type="match status" value="1"/>
</dbReference>
<proteinExistence type="predicted"/>
<feature type="compositionally biased region" description="Basic and acidic residues" evidence="5">
    <location>
        <begin position="224"/>
        <end position="235"/>
    </location>
</feature>
<evidence type="ECO:0000256" key="1">
    <source>
        <dbReference type="ARBA" id="ARBA00004141"/>
    </source>
</evidence>
<keyword evidence="2 6" id="KW-0812">Transmembrane</keyword>
<dbReference type="InterPro" id="IPR000719">
    <property type="entry name" value="Prot_kinase_dom"/>
</dbReference>
<dbReference type="GO" id="GO:0004672">
    <property type="term" value="F:protein kinase activity"/>
    <property type="evidence" value="ECO:0007669"/>
    <property type="project" value="InterPro"/>
</dbReference>
<evidence type="ECO:0000313" key="9">
    <source>
        <dbReference type="Proteomes" id="UP001215151"/>
    </source>
</evidence>
<dbReference type="InterPro" id="IPR004776">
    <property type="entry name" value="Mem_transp_PIN-like"/>
</dbReference>
<feature type="compositionally biased region" description="Basic and acidic residues" evidence="5">
    <location>
        <begin position="177"/>
        <end position="192"/>
    </location>
</feature>
<evidence type="ECO:0000256" key="2">
    <source>
        <dbReference type="ARBA" id="ARBA00022692"/>
    </source>
</evidence>
<sequence>MLSTMSPGIGTLVQTFIGALQGTISVLITLLAGYIMARRGYLDHKTVQNISKLCTTLFLPCLIVEEMGPQLTASKLRDVWVIPLWGLFSTVLAHGIGWVGKRFMKLPYWTIAACGRPNSNALPLLLLQSLEHTGVLDTLSQSGESTSETLDRAKSLILLNAIVQQTFTFQFTPSIMARDDSNPKDQDPESQNRLRPGPGRLIPIVQDQERVGLLDDTDHDSDDSERTTAEGYRHALDDIADQPNIRWPERLRPLEKPLKKVWTGMSPPLIGAILALIIGITPALHRLILSEDGALYTSITQAVVNLGELFVVLQTFTVGAELAIVPSTRPGMLATSWVLFVRFLIMPAIALLFVLASAGRGLYVDDRLVWFLLILIPAGPSAMLLVSVAELVDTSQGAIAGYLTVAYMVSPLMAVHHVFIKSILSVRDTSQFKTGNEGRQGDLASPRMILISLKEERHRVVGPVFRMQADGLSSTPSTGGPETLSCVIAELENPPDDTSSPNSSPNKKMRLPKLPTETVIEMPPSRHSAYNSVNYVIYAGGYLDPHQQHHAPPYGLLPYYGCARNASQQDLFVKMIDKDTPEDQIYRYLAGCKELYDSRAFQWGAEYRIADFNTLRAILTFIRCTLIGLTFLHDHRIAHRDIHESNILLNWYCRDIQKASCTERLRAHYQSSSALYALFDFDQSLHLPPTTSLKDCLRPASEALYGISIYHPTDIYQGEPYYNPFAFDVACLGNLFLFYFAEAIPANPFLAALFSRMTTHVIGDRFSAAEALAFVREIEGELSPDVLDSNVTLKPDYDNLDHPERYWSRLHPDDLIKWQSHRPPPLTWTTRVLRRISTTELGCRIVPFVRRALRI</sequence>
<feature type="transmembrane region" description="Helical" evidence="6">
    <location>
        <begin position="12"/>
        <end position="37"/>
    </location>
</feature>
<dbReference type="GO" id="GO:0005783">
    <property type="term" value="C:endoplasmic reticulum"/>
    <property type="evidence" value="ECO:0007669"/>
    <property type="project" value="TreeGrafter"/>
</dbReference>
<feature type="region of interest" description="Disordered" evidence="5">
    <location>
        <begin position="176"/>
        <end position="201"/>
    </location>
</feature>
<dbReference type="EMBL" id="JAPEVG010000047">
    <property type="protein sequence ID" value="KAJ8489568.1"/>
    <property type="molecule type" value="Genomic_DNA"/>
</dbReference>
<name>A0AAD7U1A8_9APHY</name>
<feature type="compositionally biased region" description="Low complexity" evidence="5">
    <location>
        <begin position="496"/>
        <end position="506"/>
    </location>
</feature>
<protein>
    <recommendedName>
        <fullName evidence="7">Protein kinase domain-containing protein</fullName>
    </recommendedName>
</protein>
<evidence type="ECO:0000256" key="5">
    <source>
        <dbReference type="SAM" id="MobiDB-lite"/>
    </source>
</evidence>
<comment type="subcellular location">
    <subcellularLocation>
        <location evidence="1">Membrane</location>
        <topology evidence="1">Multi-pass membrane protein</topology>
    </subcellularLocation>
</comment>